<gene>
    <name evidence="3" type="ORF">CANVERA_P5313</name>
</gene>
<evidence type="ECO:0000313" key="3">
    <source>
        <dbReference type="EMBL" id="CAI5760805.1"/>
    </source>
</evidence>
<dbReference type="GO" id="GO:1902388">
    <property type="term" value="F:ceramide 1-phosphate transfer activity"/>
    <property type="evidence" value="ECO:0007669"/>
    <property type="project" value="TreeGrafter"/>
</dbReference>
<evidence type="ECO:0000313" key="4">
    <source>
        <dbReference type="Proteomes" id="UP001152885"/>
    </source>
</evidence>
<dbReference type="EMBL" id="CANTUO010000007">
    <property type="protein sequence ID" value="CAI5760805.1"/>
    <property type="molecule type" value="Genomic_DNA"/>
</dbReference>
<evidence type="ECO:0000256" key="1">
    <source>
        <dbReference type="ARBA" id="ARBA00022448"/>
    </source>
</evidence>
<dbReference type="PANTHER" id="PTHR10219">
    <property type="entry name" value="GLYCOLIPID TRANSFER PROTEIN-RELATED"/>
    <property type="match status" value="1"/>
</dbReference>
<proteinExistence type="predicted"/>
<dbReference type="GO" id="GO:0016020">
    <property type="term" value="C:membrane"/>
    <property type="evidence" value="ECO:0007669"/>
    <property type="project" value="TreeGrafter"/>
</dbReference>
<organism evidence="3 4">
    <name type="scientific">Candida verbasci</name>
    <dbReference type="NCBI Taxonomy" id="1227364"/>
    <lineage>
        <taxon>Eukaryota</taxon>
        <taxon>Fungi</taxon>
        <taxon>Dikarya</taxon>
        <taxon>Ascomycota</taxon>
        <taxon>Saccharomycotina</taxon>
        <taxon>Pichiomycetes</taxon>
        <taxon>Debaryomycetaceae</taxon>
        <taxon>Candida/Lodderomyces clade</taxon>
        <taxon>Candida</taxon>
    </lineage>
</organism>
<feature type="domain" description="Glycolipid transfer protein" evidence="2">
    <location>
        <begin position="23"/>
        <end position="161"/>
    </location>
</feature>
<dbReference type="InterPro" id="IPR036497">
    <property type="entry name" value="GLTP_sf"/>
</dbReference>
<evidence type="ECO:0000259" key="2">
    <source>
        <dbReference type="Pfam" id="PF08718"/>
    </source>
</evidence>
<keyword evidence="4" id="KW-1185">Reference proteome</keyword>
<dbReference type="InterPro" id="IPR014830">
    <property type="entry name" value="Glycolipid_transfer_prot_dom"/>
</dbReference>
<protein>
    <recommendedName>
        <fullName evidence="2">Glycolipid transfer protein domain-containing protein</fullName>
    </recommendedName>
</protein>
<dbReference type="OrthoDB" id="205255at2759"/>
<dbReference type="Proteomes" id="UP001152885">
    <property type="component" value="Unassembled WGS sequence"/>
</dbReference>
<dbReference type="PANTHER" id="PTHR10219:SF25">
    <property type="entry name" value="PLECKSTRIN HOMOLOGY DOMAIN-CONTAINING FAMILY A MEMBER 8"/>
    <property type="match status" value="1"/>
</dbReference>
<accession>A0A9W4XCQ7</accession>
<name>A0A9W4XCQ7_9ASCO</name>
<dbReference type="AlphaFoldDB" id="A0A9W4XCQ7"/>
<reference evidence="3" key="1">
    <citation type="submission" date="2022-12" db="EMBL/GenBank/DDBJ databases">
        <authorList>
            <person name="Brejova B."/>
        </authorList>
    </citation>
    <scope>NUCLEOTIDE SEQUENCE</scope>
</reference>
<keyword evidence="1" id="KW-0813">Transport</keyword>
<comment type="caution">
    <text evidence="3">The sequence shown here is derived from an EMBL/GenBank/DDBJ whole genome shotgun (WGS) entry which is preliminary data.</text>
</comment>
<dbReference type="FunFam" id="1.10.3520.10:FF:000001">
    <property type="entry name" value="Pleckstrin domain-containing family A member 8"/>
    <property type="match status" value="1"/>
</dbReference>
<sequence>MSTFFDEMKKSFSDAKVTDDNKIDTTDFLEASESLVKLFDLLGSSAFTVVKSDMTGNINKIRTKLLQDPLGSSTLQDLILTESTTKTKTATQGLLWLSRGLQFTAQAMRETINDPSKELTETFTQAYSKTLSKFHGILVKPIFKLAMKACPYRSDFFEKLGSNQEKVNQQLIEWLESLEKIVQIIFDFFQSGNYGKGL</sequence>
<dbReference type="Pfam" id="PF08718">
    <property type="entry name" value="GLTP"/>
    <property type="match status" value="1"/>
</dbReference>
<dbReference type="SUPFAM" id="SSF110004">
    <property type="entry name" value="Glycolipid transfer protein, GLTP"/>
    <property type="match status" value="1"/>
</dbReference>
<dbReference type="GO" id="GO:1902387">
    <property type="term" value="F:ceramide 1-phosphate binding"/>
    <property type="evidence" value="ECO:0007669"/>
    <property type="project" value="TreeGrafter"/>
</dbReference>
<dbReference type="GO" id="GO:0005829">
    <property type="term" value="C:cytosol"/>
    <property type="evidence" value="ECO:0007669"/>
    <property type="project" value="TreeGrafter"/>
</dbReference>
<dbReference type="Gene3D" id="1.10.3520.10">
    <property type="entry name" value="Glycolipid transfer protein"/>
    <property type="match status" value="1"/>
</dbReference>